<evidence type="ECO:0000313" key="3">
    <source>
        <dbReference type="Proteomes" id="UP000315289"/>
    </source>
</evidence>
<keyword evidence="1" id="KW-0472">Membrane</keyword>
<organism evidence="2 3">
    <name type="scientific">Candidatus Nitrosocosmicus arcticus</name>
    <dbReference type="NCBI Taxonomy" id="2035267"/>
    <lineage>
        <taxon>Archaea</taxon>
        <taxon>Nitrososphaerota</taxon>
        <taxon>Nitrososphaeria</taxon>
        <taxon>Nitrososphaerales</taxon>
        <taxon>Nitrososphaeraceae</taxon>
        <taxon>Candidatus Nitrosocosmicus</taxon>
    </lineage>
</organism>
<dbReference type="AlphaFoldDB" id="A0A557SYQ5"/>
<dbReference type="Proteomes" id="UP000315289">
    <property type="component" value="Unassembled WGS sequence"/>
</dbReference>
<keyword evidence="1" id="KW-1133">Transmembrane helix</keyword>
<dbReference type="RefSeq" id="WP_144728323.1">
    <property type="nucleotide sequence ID" value="NZ_ML675578.1"/>
</dbReference>
<sequence length="77" mass="8884">MVANRNPKHKKRKMPGPLRVGIALMILGAVLVGFGSLFNRESISIYGFVVVVGGFFLYFVSYYYLDRIQKRQTRNQR</sequence>
<comment type="caution">
    <text evidence="2">The sequence shown here is derived from an EMBL/GenBank/DDBJ whole genome shotgun (WGS) entry which is preliminary data.</text>
</comment>
<evidence type="ECO:0000256" key="1">
    <source>
        <dbReference type="SAM" id="Phobius"/>
    </source>
</evidence>
<reference evidence="2 3" key="1">
    <citation type="journal article" date="2019" name="Front. Microbiol.">
        <title>Ammonia Oxidation by the Arctic Terrestrial Thaumarchaeote Candidatus Nitrosocosmicus arcticus Is Stimulated by Increasing Temperatures.</title>
        <authorList>
            <person name="Alves R.J.E."/>
            <person name="Kerou M."/>
            <person name="Zappe A."/>
            <person name="Bittner R."/>
            <person name="Abby S.S."/>
            <person name="Schmidt H.A."/>
            <person name="Pfeifer K."/>
            <person name="Schleper C."/>
        </authorList>
    </citation>
    <scope>NUCLEOTIDE SEQUENCE [LARGE SCALE GENOMIC DNA]</scope>
    <source>
        <strain evidence="2 3">Kfb</strain>
    </source>
</reference>
<feature type="transmembrane region" description="Helical" evidence="1">
    <location>
        <begin position="44"/>
        <end position="65"/>
    </location>
</feature>
<keyword evidence="1" id="KW-0812">Transmembrane</keyword>
<keyword evidence="3" id="KW-1185">Reference proteome</keyword>
<dbReference type="OrthoDB" id="381494at2157"/>
<feature type="transmembrane region" description="Helical" evidence="1">
    <location>
        <begin position="20"/>
        <end position="38"/>
    </location>
</feature>
<evidence type="ECO:0000313" key="2">
    <source>
        <dbReference type="EMBL" id="TVP41739.1"/>
    </source>
</evidence>
<dbReference type="EMBL" id="VOAH01000001">
    <property type="protein sequence ID" value="TVP41739.1"/>
    <property type="molecule type" value="Genomic_DNA"/>
</dbReference>
<accession>A0A557SYQ5</accession>
<gene>
    <name evidence="2" type="ORF">NARC_10145</name>
</gene>
<name>A0A557SYQ5_9ARCH</name>
<protein>
    <submittedName>
        <fullName evidence="2">Uncharacterized protein</fullName>
    </submittedName>
</protein>
<proteinExistence type="predicted"/>